<organism evidence="1 2">
    <name type="scientific">Lacicoccus qingdaonensis</name>
    <dbReference type="NCBI Taxonomy" id="576118"/>
    <lineage>
        <taxon>Bacteria</taxon>
        <taxon>Bacillati</taxon>
        <taxon>Bacillota</taxon>
        <taxon>Bacilli</taxon>
        <taxon>Bacillales</taxon>
        <taxon>Salinicoccaceae</taxon>
        <taxon>Lacicoccus</taxon>
    </lineage>
</organism>
<dbReference type="InterPro" id="IPR019587">
    <property type="entry name" value="Polyketide_cyclase/dehydratase"/>
</dbReference>
<dbReference type="SUPFAM" id="SSF55961">
    <property type="entry name" value="Bet v1-like"/>
    <property type="match status" value="1"/>
</dbReference>
<gene>
    <name evidence="1" type="ORF">SAMN05216216_102158</name>
</gene>
<evidence type="ECO:0000313" key="2">
    <source>
        <dbReference type="Proteomes" id="UP000199008"/>
    </source>
</evidence>
<dbReference type="OrthoDB" id="2389233at2"/>
<dbReference type="STRING" id="576118.SAMN05216216_102158"/>
<dbReference type="EMBL" id="FNFY01000002">
    <property type="protein sequence ID" value="SDK35788.1"/>
    <property type="molecule type" value="Genomic_DNA"/>
</dbReference>
<dbReference type="Proteomes" id="UP000199008">
    <property type="component" value="Unassembled WGS sequence"/>
</dbReference>
<dbReference type="InterPro" id="IPR023393">
    <property type="entry name" value="START-like_dom_sf"/>
</dbReference>
<name>A0A1G9B8J3_9BACL</name>
<evidence type="ECO:0000313" key="1">
    <source>
        <dbReference type="EMBL" id="SDK35788.1"/>
    </source>
</evidence>
<dbReference type="AlphaFoldDB" id="A0A1G9B8J3"/>
<dbReference type="RefSeq" id="WP_092984252.1">
    <property type="nucleotide sequence ID" value="NZ_FNFY01000002.1"/>
</dbReference>
<dbReference type="Gene3D" id="3.30.530.20">
    <property type="match status" value="1"/>
</dbReference>
<reference evidence="2" key="1">
    <citation type="submission" date="2016-10" db="EMBL/GenBank/DDBJ databases">
        <authorList>
            <person name="Varghese N."/>
            <person name="Submissions S."/>
        </authorList>
    </citation>
    <scope>NUCLEOTIDE SEQUENCE [LARGE SCALE GENOMIC DNA]</scope>
    <source>
        <strain evidence="2">CGMCC 1.8895</strain>
    </source>
</reference>
<proteinExistence type="predicted"/>
<dbReference type="CDD" id="cd07812">
    <property type="entry name" value="SRPBCC"/>
    <property type="match status" value="1"/>
</dbReference>
<protein>
    <submittedName>
        <fullName evidence="1">Polyketide cyclase / dehydrase and lipid transport</fullName>
    </submittedName>
</protein>
<dbReference type="Pfam" id="PF10604">
    <property type="entry name" value="Polyketide_cyc2"/>
    <property type="match status" value="1"/>
</dbReference>
<sequence length="145" mass="16842">MEIYNYQKQDVEATPERVFEFVNDDAKLQEIFSILDNIEYSSTDKRDEGTKFRTTLNVKGKTYRFRSEIIEYEADRRVTVRSRLKQGDILTQFTVVPNNGGVDISVRSELRNSKMGAKVLVTTMKPVVGIVMNRELNKFIDHVEK</sequence>
<keyword evidence="2" id="KW-1185">Reference proteome</keyword>
<accession>A0A1G9B8J3</accession>